<accession>A0A939PIG5</accession>
<protein>
    <submittedName>
        <fullName evidence="2">Methyltransferase domain-containing protein</fullName>
    </submittedName>
</protein>
<dbReference type="CDD" id="cd02440">
    <property type="entry name" value="AdoMet_MTases"/>
    <property type="match status" value="1"/>
</dbReference>
<dbReference type="Pfam" id="PF08241">
    <property type="entry name" value="Methyltransf_11"/>
    <property type="match status" value="1"/>
</dbReference>
<dbReference type="GO" id="GO:0032259">
    <property type="term" value="P:methylation"/>
    <property type="evidence" value="ECO:0007669"/>
    <property type="project" value="UniProtKB-KW"/>
</dbReference>
<proteinExistence type="predicted"/>
<sequence length="254" mass="27155">MSTAPSDIEALIPLLDAVDATPGAAELRARSYELLGAAPGSLVVDIGCGAGCAVAELTDLGVRAVGIDLSEQMVAVARHRRPDCDVRLESTYELPFQDGEVSGYRAEKVFHNLADPTRAMSEARRVLVSGGRIVLLAQDWDTVIIDSSHPQLTRTIVHARADQIEVPRAARAYRNTLLDAGFQNIHVEAQMGIFAGPSGHILQPMLAGLADATHKAGAITEAEADAWLNDQRERAQTDRTFIAIPIFIASATAP</sequence>
<dbReference type="AlphaFoldDB" id="A0A939PIG5"/>
<reference evidence="2" key="1">
    <citation type="submission" date="2021-03" db="EMBL/GenBank/DDBJ databases">
        <authorList>
            <person name="Kanchanasin P."/>
            <person name="Saeng-In P."/>
            <person name="Phongsopitanun W."/>
            <person name="Yuki M."/>
            <person name="Kudo T."/>
            <person name="Ohkuma M."/>
            <person name="Tanasupawat S."/>
        </authorList>
    </citation>
    <scope>NUCLEOTIDE SEQUENCE</scope>
    <source>
        <strain evidence="2">GKU 128</strain>
    </source>
</reference>
<feature type="domain" description="Methyltransferase type 11" evidence="1">
    <location>
        <begin position="44"/>
        <end position="135"/>
    </location>
</feature>
<keyword evidence="2" id="KW-0489">Methyltransferase</keyword>
<keyword evidence="3" id="KW-1185">Reference proteome</keyword>
<dbReference type="InterPro" id="IPR029063">
    <property type="entry name" value="SAM-dependent_MTases_sf"/>
</dbReference>
<keyword evidence="2" id="KW-0808">Transferase</keyword>
<organism evidence="2 3">
    <name type="scientific">Actinomadura barringtoniae</name>
    <dbReference type="NCBI Taxonomy" id="1427535"/>
    <lineage>
        <taxon>Bacteria</taxon>
        <taxon>Bacillati</taxon>
        <taxon>Actinomycetota</taxon>
        <taxon>Actinomycetes</taxon>
        <taxon>Streptosporangiales</taxon>
        <taxon>Thermomonosporaceae</taxon>
        <taxon>Actinomadura</taxon>
    </lineage>
</organism>
<evidence type="ECO:0000313" key="2">
    <source>
        <dbReference type="EMBL" id="MBO2453507.1"/>
    </source>
</evidence>
<evidence type="ECO:0000259" key="1">
    <source>
        <dbReference type="Pfam" id="PF08241"/>
    </source>
</evidence>
<evidence type="ECO:0000313" key="3">
    <source>
        <dbReference type="Proteomes" id="UP000669179"/>
    </source>
</evidence>
<dbReference type="SUPFAM" id="SSF53335">
    <property type="entry name" value="S-adenosyl-L-methionine-dependent methyltransferases"/>
    <property type="match status" value="1"/>
</dbReference>
<dbReference type="Proteomes" id="UP000669179">
    <property type="component" value="Unassembled WGS sequence"/>
</dbReference>
<dbReference type="RefSeq" id="WP_208261534.1">
    <property type="nucleotide sequence ID" value="NZ_JAGEOJ010000021.1"/>
</dbReference>
<dbReference type="GO" id="GO:0008757">
    <property type="term" value="F:S-adenosylmethionine-dependent methyltransferase activity"/>
    <property type="evidence" value="ECO:0007669"/>
    <property type="project" value="InterPro"/>
</dbReference>
<name>A0A939PIG5_9ACTN</name>
<comment type="caution">
    <text evidence="2">The sequence shown here is derived from an EMBL/GenBank/DDBJ whole genome shotgun (WGS) entry which is preliminary data.</text>
</comment>
<gene>
    <name evidence="2" type="ORF">J4573_40895</name>
</gene>
<dbReference type="InterPro" id="IPR013216">
    <property type="entry name" value="Methyltransf_11"/>
</dbReference>
<dbReference type="Gene3D" id="3.40.50.150">
    <property type="entry name" value="Vaccinia Virus protein VP39"/>
    <property type="match status" value="1"/>
</dbReference>
<dbReference type="EMBL" id="JAGEOJ010000021">
    <property type="protein sequence ID" value="MBO2453507.1"/>
    <property type="molecule type" value="Genomic_DNA"/>
</dbReference>
<dbReference type="PANTHER" id="PTHR43591">
    <property type="entry name" value="METHYLTRANSFERASE"/>
    <property type="match status" value="1"/>
</dbReference>